<sequence>MSEVSTDDRSDTIDLNSERLEENHRNFAELLDQLDSSTAQIRLLRQLVELRIRALELVQEAQEVSSHDDVSPTPAARTHYESMIRSDAFGQCTICFEEEPYDPVGCIHCQQFIGCRR</sequence>
<comment type="caution">
    <text evidence="1">The sequence shown here is derived from an EMBL/GenBank/DDBJ whole genome shotgun (WGS) entry which is preliminary data.</text>
</comment>
<dbReference type="PANTHER" id="PTHR21578:SF9">
    <property type="entry name" value="RING-TYPE DOMAIN-CONTAINING PROTEIN"/>
    <property type="match status" value="1"/>
</dbReference>
<dbReference type="AlphaFoldDB" id="A0AAN8EVC2"/>
<evidence type="ECO:0000313" key="1">
    <source>
        <dbReference type="EMBL" id="KAK5965045.1"/>
    </source>
</evidence>
<dbReference type="PANTHER" id="PTHR21578">
    <property type="entry name" value="PROTEIN CBG03826"/>
    <property type="match status" value="1"/>
</dbReference>
<dbReference type="EMBL" id="WIXE01025068">
    <property type="protein sequence ID" value="KAK5965045.1"/>
    <property type="molecule type" value="Genomic_DNA"/>
</dbReference>
<reference evidence="1 2" key="1">
    <citation type="submission" date="2019-10" db="EMBL/GenBank/DDBJ databases">
        <title>Assembly and Annotation for the nematode Trichostrongylus colubriformis.</title>
        <authorList>
            <person name="Martin J."/>
        </authorList>
    </citation>
    <scope>NUCLEOTIDE SEQUENCE [LARGE SCALE GENOMIC DNA]</scope>
    <source>
        <strain evidence="1">G859</strain>
        <tissue evidence="1">Whole worm</tissue>
    </source>
</reference>
<gene>
    <name evidence="1" type="ORF">GCK32_017882</name>
</gene>
<proteinExistence type="predicted"/>
<name>A0AAN8EVC2_TRICO</name>
<accession>A0AAN8EVC2</accession>
<keyword evidence="2" id="KW-1185">Reference proteome</keyword>
<evidence type="ECO:0000313" key="2">
    <source>
        <dbReference type="Proteomes" id="UP001331761"/>
    </source>
</evidence>
<protein>
    <submittedName>
        <fullName evidence="1">RING-type domain-containing protein</fullName>
    </submittedName>
</protein>
<organism evidence="1 2">
    <name type="scientific">Trichostrongylus colubriformis</name>
    <name type="common">Black scour worm</name>
    <dbReference type="NCBI Taxonomy" id="6319"/>
    <lineage>
        <taxon>Eukaryota</taxon>
        <taxon>Metazoa</taxon>
        <taxon>Ecdysozoa</taxon>
        <taxon>Nematoda</taxon>
        <taxon>Chromadorea</taxon>
        <taxon>Rhabditida</taxon>
        <taxon>Rhabditina</taxon>
        <taxon>Rhabditomorpha</taxon>
        <taxon>Strongyloidea</taxon>
        <taxon>Trichostrongylidae</taxon>
        <taxon>Trichostrongylus</taxon>
    </lineage>
</organism>
<dbReference type="Proteomes" id="UP001331761">
    <property type="component" value="Unassembled WGS sequence"/>
</dbReference>